<name>Q2H8B9_CHAGB</name>
<feature type="compositionally biased region" description="Basic and acidic residues" evidence="1">
    <location>
        <begin position="96"/>
        <end position="108"/>
    </location>
</feature>
<keyword evidence="3" id="KW-1185">Reference proteome</keyword>
<dbReference type="OrthoDB" id="4772665at2759"/>
<dbReference type="EMBL" id="CH408030">
    <property type="protein sequence ID" value="EAQ91600.1"/>
    <property type="molecule type" value="Genomic_DNA"/>
</dbReference>
<dbReference type="InParanoid" id="Q2H8B9"/>
<organism evidence="2 3">
    <name type="scientific">Chaetomium globosum (strain ATCC 6205 / CBS 148.51 / DSM 1962 / NBRC 6347 / NRRL 1970)</name>
    <name type="common">Soil fungus</name>
    <dbReference type="NCBI Taxonomy" id="306901"/>
    <lineage>
        <taxon>Eukaryota</taxon>
        <taxon>Fungi</taxon>
        <taxon>Dikarya</taxon>
        <taxon>Ascomycota</taxon>
        <taxon>Pezizomycotina</taxon>
        <taxon>Sordariomycetes</taxon>
        <taxon>Sordariomycetidae</taxon>
        <taxon>Sordariales</taxon>
        <taxon>Chaetomiaceae</taxon>
        <taxon>Chaetomium</taxon>
    </lineage>
</organism>
<gene>
    <name evidence="2" type="ORF">CHGG_03535</name>
</gene>
<proteinExistence type="predicted"/>
<accession>Q2H8B9</accession>
<evidence type="ECO:0000313" key="3">
    <source>
        <dbReference type="Proteomes" id="UP000001056"/>
    </source>
</evidence>
<dbReference type="Proteomes" id="UP000001056">
    <property type="component" value="Unassembled WGS sequence"/>
</dbReference>
<reference evidence="3" key="1">
    <citation type="journal article" date="2015" name="Genome Announc.">
        <title>Draft genome sequence of the cellulolytic fungus Chaetomium globosum.</title>
        <authorList>
            <person name="Cuomo C.A."/>
            <person name="Untereiner W.A."/>
            <person name="Ma L.-J."/>
            <person name="Grabherr M."/>
            <person name="Birren B.W."/>
        </authorList>
    </citation>
    <scope>NUCLEOTIDE SEQUENCE [LARGE SCALE GENOMIC DNA]</scope>
    <source>
        <strain evidence="3">ATCC 6205 / CBS 148.51 / DSM 1962 / NBRC 6347 / NRRL 1970</strain>
    </source>
</reference>
<dbReference type="RefSeq" id="XP_001230051.1">
    <property type="nucleotide sequence ID" value="XM_001230050.1"/>
</dbReference>
<dbReference type="HOGENOM" id="CLU_003335_0_0_1"/>
<sequence>MSIPRIHESRKSTPTCRSMVLKVPMILVILIFDDDGLHCESDTDSETEAGDTEDAAAHILRSALHMSDVLGAGEYEECIWVGGAQPTENLPFDDEGIPHEEDDRESTSQHDSPMLYTDIEDTSVLVPIRQNKSIETSSFEKALATFADLTGLSRQDWASLREVLFLIRGKDGSVPSMIQSLPKQLSTLRDRMRRRMPMMNMREADIPLNILKLPTMPASLKPEERHKVEIARAQAESRSAALTATRAATRISRDKGRHSTEARDAAVAAEKAKKNCVRNCRGIEDDSDDIVNLHIGRVYGVGLDHREDPCTQSRNQMCLQLQEAYRLGDHRLANIELTPPQTDCWKPPRRTERSPPEPLPKYVWPVFRRERRENEWYECRRILVKKEALPLCRTHPIRGELELQHFGRHVFENEWDQAKNGMPVVSLPHLDFIDGFGVFQNSYRTLMGFYFTPAGLCEEERFSPGSIFPIVLGPHASDFGEVIKALKTMAHLDAGIVMTIRDKIVRVCAFAMCYIGDMPQQAENSGFKGPRAHKFCRCCFAASGQRAVNPDVMLKFDHITHGRFHTQTLEMQQMLHRSLQTASERKRYCTQWGMAEDLPVLPRLSPALDLVMSRPIDAAHSEYNGLGNLMHFLLRDGILTKSARSEYAIQLRTWPFPPGWPRLQSPVHHLSSYKMSHHARWIVIIPALLLNWLKREHIRPRFWDQAKNHEKDPIELVIETTAAIAKSITVLMGTRVSRRDRYLMGNIIYRARYLFNQLCLLAAVTSTGSSGASHAGTPGVQVIDESVLQDGVVDDSGRALQYQNDTLRPNIHVAVHFPDFAEEYALPVNCNTLTGENLHRYVKTRVYETNYSNVEKILLMKVNFQETMRLLLQNAFQHDDPELTSETLALYQQCPTLFNQVLSRTDRNEMDALLENEDHEVEIDQSADSNHLRPAAINRIPTKSVVATHPINDGNRIPTRSGDLNTTSTWRGHLRLAYQYDYGKPAQYPSLFENRPIQWSRKFGFTDRKSNDRFTFRTGDFVRFKGDNQTLFGRVDHIFVLDNDKDRHIFTVLTLIKRTKTRHKLLDLEIMEETEDAVVFGVPVIRPVRLYMVPVRGVGIIWVNWDIHAL</sequence>
<protein>
    <submittedName>
        <fullName evidence="2">Uncharacterized protein</fullName>
    </submittedName>
</protein>
<evidence type="ECO:0000313" key="2">
    <source>
        <dbReference type="EMBL" id="EAQ91600.1"/>
    </source>
</evidence>
<feature type="region of interest" description="Disordered" evidence="1">
    <location>
        <begin position="89"/>
        <end position="112"/>
    </location>
</feature>
<evidence type="ECO:0000256" key="1">
    <source>
        <dbReference type="SAM" id="MobiDB-lite"/>
    </source>
</evidence>
<dbReference type="AlphaFoldDB" id="Q2H8B9"/>
<dbReference type="eggNOG" id="ENOG502RVSP">
    <property type="taxonomic scope" value="Eukaryota"/>
</dbReference>
<dbReference type="GeneID" id="4388528"/>
<dbReference type="OMA" id="ENEWYEC"/>
<dbReference type="VEuPathDB" id="FungiDB:CHGG_03535"/>